<evidence type="ECO:0000313" key="3">
    <source>
        <dbReference type="RefSeq" id="XP_013408156.1"/>
    </source>
</evidence>
<dbReference type="GeneID" id="106172107"/>
<sequence>MKKPKEILVYCVMFSLLVQYADSVTCYSCHDCDDGYQSQPTVECLAGCFKETNTPVGERTSIHRRCAARPGNKCDHASGTTGEYYQCVCTSDYCNAGNTAKAHLALICVTMTFVYSYMLL</sequence>
<accession>A0A1S3JDB1</accession>
<evidence type="ECO:0000313" key="2">
    <source>
        <dbReference type="Proteomes" id="UP000085678"/>
    </source>
</evidence>
<gene>
    <name evidence="3" type="primary">LOC106172107</name>
</gene>
<protein>
    <submittedName>
        <fullName evidence="3">Uncharacterized protein LOC106172107</fullName>
    </submittedName>
</protein>
<keyword evidence="1" id="KW-0732">Signal</keyword>
<dbReference type="Proteomes" id="UP000085678">
    <property type="component" value="Unplaced"/>
</dbReference>
<dbReference type="OMA" id="YECASKD"/>
<organism evidence="2 3">
    <name type="scientific">Lingula anatina</name>
    <name type="common">Brachiopod</name>
    <name type="synonym">Lingula unguis</name>
    <dbReference type="NCBI Taxonomy" id="7574"/>
    <lineage>
        <taxon>Eukaryota</taxon>
        <taxon>Metazoa</taxon>
        <taxon>Spiralia</taxon>
        <taxon>Lophotrochozoa</taxon>
        <taxon>Brachiopoda</taxon>
        <taxon>Linguliformea</taxon>
        <taxon>Lingulata</taxon>
        <taxon>Lingulida</taxon>
        <taxon>Linguloidea</taxon>
        <taxon>Lingulidae</taxon>
        <taxon>Lingula</taxon>
    </lineage>
</organism>
<reference evidence="3" key="1">
    <citation type="submission" date="2025-08" db="UniProtKB">
        <authorList>
            <consortium name="RefSeq"/>
        </authorList>
    </citation>
    <scope>IDENTIFICATION</scope>
    <source>
        <tissue evidence="3">Gonads</tissue>
    </source>
</reference>
<dbReference type="InParanoid" id="A0A1S3JDB1"/>
<name>A0A1S3JDB1_LINAN</name>
<dbReference type="RefSeq" id="XP_013408156.1">
    <property type="nucleotide sequence ID" value="XM_013552702.1"/>
</dbReference>
<dbReference type="AlphaFoldDB" id="A0A1S3JDB1"/>
<dbReference type="CDD" id="cd00117">
    <property type="entry name" value="TFP"/>
    <property type="match status" value="1"/>
</dbReference>
<proteinExistence type="predicted"/>
<dbReference type="KEGG" id="lak:106172107"/>
<keyword evidence="2" id="KW-1185">Reference proteome</keyword>
<evidence type="ECO:0000256" key="1">
    <source>
        <dbReference type="SAM" id="SignalP"/>
    </source>
</evidence>
<feature type="signal peptide" evidence="1">
    <location>
        <begin position="1"/>
        <end position="23"/>
    </location>
</feature>
<feature type="chain" id="PRO_5010171664" evidence="1">
    <location>
        <begin position="24"/>
        <end position="120"/>
    </location>
</feature>